<evidence type="ECO:0000313" key="2">
    <source>
        <dbReference type="Ensembl" id="ENSORLP00015035984.1"/>
    </source>
</evidence>
<evidence type="ECO:0000256" key="1">
    <source>
        <dbReference type="SAM" id="Phobius"/>
    </source>
</evidence>
<reference evidence="2 3" key="2">
    <citation type="submission" date="2017-04" db="EMBL/GenBank/DDBJ databases">
        <title>CpG methylation of centromeres and impact of large insertions on vertebrate speciation.</title>
        <authorList>
            <person name="Ichikawa K."/>
            <person name="Yoshimura J."/>
            <person name="Morishita S."/>
        </authorList>
    </citation>
    <scope>NUCLEOTIDE SEQUENCE</scope>
    <source>
        <strain evidence="2 3">HSOK</strain>
    </source>
</reference>
<keyword evidence="1" id="KW-1133">Transmembrane helix</keyword>
<evidence type="ECO:0000313" key="3">
    <source>
        <dbReference type="Proteomes" id="UP000265200"/>
    </source>
</evidence>
<keyword evidence="1" id="KW-0812">Transmembrane</keyword>
<proteinExistence type="predicted"/>
<name>A0A3P9JV12_ORYLA</name>
<dbReference type="Proteomes" id="UP000265200">
    <property type="component" value="Chromosome 4"/>
</dbReference>
<sequence>MGLREKSWRVLQHLGVCLRAAGMLCCLLTLNVTLRVLRFISPALVRKLQLKMGEKSTMTYNPRFRYEDWGPTFLTAAFIKEAVANICRSTRQKAFVGGVAPDSPVITMETERTSILSFMKGAPLIFRFYCRRNVFVKVLWVLGKSSVLIRTFTAILQFVLYHHLCHLSNKELHLLN</sequence>
<dbReference type="Ensembl" id="ENSORLT00015031091.1">
    <property type="protein sequence ID" value="ENSORLP00015035984.1"/>
    <property type="gene ID" value="ENSORLG00015022851.1"/>
</dbReference>
<reference evidence="2" key="3">
    <citation type="submission" date="2025-08" db="UniProtKB">
        <authorList>
            <consortium name="Ensembl"/>
        </authorList>
    </citation>
    <scope>IDENTIFICATION</scope>
    <source>
        <strain evidence="2">HSOK</strain>
    </source>
</reference>
<reference evidence="2" key="4">
    <citation type="submission" date="2025-09" db="UniProtKB">
        <authorList>
            <consortium name="Ensembl"/>
        </authorList>
    </citation>
    <scope>IDENTIFICATION</scope>
    <source>
        <strain evidence="2">HSOK</strain>
    </source>
</reference>
<keyword evidence="1" id="KW-0472">Membrane</keyword>
<reference key="1">
    <citation type="journal article" date="2007" name="Nature">
        <title>The medaka draft genome and insights into vertebrate genome evolution.</title>
        <authorList>
            <person name="Kasahara M."/>
            <person name="Naruse K."/>
            <person name="Sasaki S."/>
            <person name="Nakatani Y."/>
            <person name="Qu W."/>
            <person name="Ahsan B."/>
            <person name="Yamada T."/>
            <person name="Nagayasu Y."/>
            <person name="Doi K."/>
            <person name="Kasai Y."/>
            <person name="Jindo T."/>
            <person name="Kobayashi D."/>
            <person name="Shimada A."/>
            <person name="Toyoda A."/>
            <person name="Kuroki Y."/>
            <person name="Fujiyama A."/>
            <person name="Sasaki T."/>
            <person name="Shimizu A."/>
            <person name="Asakawa S."/>
            <person name="Shimizu N."/>
            <person name="Hashimoto S."/>
            <person name="Yang J."/>
            <person name="Lee Y."/>
            <person name="Matsushima K."/>
            <person name="Sugano S."/>
            <person name="Sakaizumi M."/>
            <person name="Narita T."/>
            <person name="Ohishi K."/>
            <person name="Haga S."/>
            <person name="Ohta F."/>
            <person name="Nomoto H."/>
            <person name="Nogata K."/>
            <person name="Morishita T."/>
            <person name="Endo T."/>
            <person name="Shin-I T."/>
            <person name="Takeda H."/>
            <person name="Morishita S."/>
            <person name="Kohara Y."/>
        </authorList>
    </citation>
    <scope>NUCLEOTIDE SEQUENCE [LARGE SCALE GENOMIC DNA]</scope>
    <source>
        <strain>Hd-rR</strain>
    </source>
</reference>
<dbReference type="InterPro" id="IPR000643">
    <property type="entry name" value="Iodothyronine_deiodinase"/>
</dbReference>
<feature type="transmembrane region" description="Helical" evidence="1">
    <location>
        <begin position="20"/>
        <end position="37"/>
    </location>
</feature>
<organism evidence="2 3">
    <name type="scientific">Oryzias latipes</name>
    <name type="common">Japanese rice fish</name>
    <name type="synonym">Japanese killifish</name>
    <dbReference type="NCBI Taxonomy" id="8090"/>
    <lineage>
        <taxon>Eukaryota</taxon>
        <taxon>Metazoa</taxon>
        <taxon>Chordata</taxon>
        <taxon>Craniata</taxon>
        <taxon>Vertebrata</taxon>
        <taxon>Euteleostomi</taxon>
        <taxon>Actinopterygii</taxon>
        <taxon>Neopterygii</taxon>
        <taxon>Teleostei</taxon>
        <taxon>Neoteleostei</taxon>
        <taxon>Acanthomorphata</taxon>
        <taxon>Ovalentaria</taxon>
        <taxon>Atherinomorphae</taxon>
        <taxon>Beloniformes</taxon>
        <taxon>Adrianichthyidae</taxon>
        <taxon>Oryziinae</taxon>
        <taxon>Oryzias</taxon>
    </lineage>
</organism>
<dbReference type="Pfam" id="PF00837">
    <property type="entry name" value="T4_deiodinase"/>
    <property type="match status" value="1"/>
</dbReference>
<protein>
    <submittedName>
        <fullName evidence="2">Uncharacterized protein</fullName>
    </submittedName>
</protein>
<dbReference type="GO" id="GO:0004800">
    <property type="term" value="F:thyroxine 5'-deiodinase activity"/>
    <property type="evidence" value="ECO:0007669"/>
    <property type="project" value="InterPro"/>
</dbReference>
<accession>A0A3P9JV12</accession>
<dbReference type="AlphaFoldDB" id="A0A3P9JV12"/>